<feature type="region of interest" description="Disordered" evidence="1">
    <location>
        <begin position="1"/>
        <end position="20"/>
    </location>
</feature>
<protein>
    <submittedName>
        <fullName evidence="3">Aste57867_22462 protein</fullName>
    </submittedName>
</protein>
<reference evidence="3 4" key="1">
    <citation type="submission" date="2019-03" db="EMBL/GenBank/DDBJ databases">
        <authorList>
            <person name="Gaulin E."/>
            <person name="Dumas B."/>
        </authorList>
    </citation>
    <scope>NUCLEOTIDE SEQUENCE [LARGE SCALE GENOMIC DNA]</scope>
    <source>
        <strain evidence="3">CBS 568.67</strain>
    </source>
</reference>
<keyword evidence="4" id="KW-1185">Reference proteome</keyword>
<evidence type="ECO:0000313" key="3">
    <source>
        <dbReference type="EMBL" id="VFT99122.1"/>
    </source>
</evidence>
<dbReference type="EMBL" id="CAADRA010007086">
    <property type="protein sequence ID" value="VFT99122.1"/>
    <property type="molecule type" value="Genomic_DNA"/>
</dbReference>
<sequence length="350" mass="38379">MSASPAQSLPPLPPPSTETEDELLAAQKHALLLIQDNQVEAADTLLRAKGFTHRLATCVLRYPMPGDAAIAVADPVEPRPFVRAADDALPPAMLSFMQHAFSSADSPFWAAHQYSVEPPSPYFSYVHDLSQPPATGLDDVIHYLRQLALARFPAVKRATFAEWWTHCRPHSSGHQFHFDSADEGRGGVRNPIVSTVMFLEAPCGGPTVVTDQKFGFPKLGRHGWLVHANANRFVVFNGKTLHGVVPGRGAPPESQTAAAPQRRVTFMVAFWDFDVRQGPVGPGERPASAMPLDWDDDAEWMARLRPRCHVDNEAGEVEVAPVAVPHVWERTDGAPLDNKMPGYDACFQGF</sequence>
<organism evidence="3 4">
    <name type="scientific">Aphanomyces stellatus</name>
    <dbReference type="NCBI Taxonomy" id="120398"/>
    <lineage>
        <taxon>Eukaryota</taxon>
        <taxon>Sar</taxon>
        <taxon>Stramenopiles</taxon>
        <taxon>Oomycota</taxon>
        <taxon>Saprolegniomycetes</taxon>
        <taxon>Saprolegniales</taxon>
        <taxon>Verrucalvaceae</taxon>
        <taxon>Aphanomyces</taxon>
    </lineage>
</organism>
<proteinExistence type="predicted"/>
<evidence type="ECO:0000313" key="2">
    <source>
        <dbReference type="EMBL" id="KAF0685677.1"/>
    </source>
</evidence>
<accession>A0A485LKE6</accession>
<name>A0A485LKE6_9STRA</name>
<dbReference type="OrthoDB" id="64523at2759"/>
<evidence type="ECO:0000313" key="4">
    <source>
        <dbReference type="Proteomes" id="UP000332933"/>
    </source>
</evidence>
<dbReference type="AlphaFoldDB" id="A0A485LKE6"/>
<dbReference type="EMBL" id="VJMH01007060">
    <property type="protein sequence ID" value="KAF0685677.1"/>
    <property type="molecule type" value="Genomic_DNA"/>
</dbReference>
<dbReference type="Proteomes" id="UP000332933">
    <property type="component" value="Unassembled WGS sequence"/>
</dbReference>
<reference evidence="2" key="2">
    <citation type="submission" date="2019-06" db="EMBL/GenBank/DDBJ databases">
        <title>Genomics analysis of Aphanomyces spp. identifies a new class of oomycete effector associated with host adaptation.</title>
        <authorList>
            <person name="Gaulin E."/>
        </authorList>
    </citation>
    <scope>NUCLEOTIDE SEQUENCE</scope>
    <source>
        <strain evidence="2">CBS 578.67</strain>
    </source>
</reference>
<evidence type="ECO:0000256" key="1">
    <source>
        <dbReference type="SAM" id="MobiDB-lite"/>
    </source>
</evidence>
<gene>
    <name evidence="3" type="primary">Aste57867_22462</name>
    <name evidence="2" type="ORF">As57867_022392</name>
    <name evidence="3" type="ORF">ASTE57867_22462</name>
</gene>